<evidence type="ECO:0000256" key="3">
    <source>
        <dbReference type="ARBA" id="ARBA00022833"/>
    </source>
</evidence>
<dbReference type="Pfam" id="PF04500">
    <property type="entry name" value="FLYWCH"/>
    <property type="match status" value="1"/>
</dbReference>
<evidence type="ECO:0000313" key="6">
    <source>
        <dbReference type="Proteomes" id="UP000268350"/>
    </source>
</evidence>
<feature type="domain" description="FLYWCH-type" evidence="4">
    <location>
        <begin position="1"/>
        <end position="49"/>
    </location>
</feature>
<dbReference type="Gene3D" id="2.20.25.240">
    <property type="match status" value="1"/>
</dbReference>
<gene>
    <name evidence="5" type="ORF">DGUA_6G016037</name>
</gene>
<evidence type="ECO:0000313" key="5">
    <source>
        <dbReference type="EMBL" id="SPP88205.1"/>
    </source>
</evidence>
<dbReference type="InterPro" id="IPR007588">
    <property type="entry name" value="Znf_FLYWCH"/>
</dbReference>
<keyword evidence="1" id="KW-0479">Metal-binding</keyword>
<dbReference type="AlphaFoldDB" id="A0A3B0K1N2"/>
<evidence type="ECO:0000259" key="4">
    <source>
        <dbReference type="Pfam" id="PF04500"/>
    </source>
</evidence>
<dbReference type="EMBL" id="OUUW01000013">
    <property type="protein sequence ID" value="SPP88205.1"/>
    <property type="molecule type" value="Genomic_DNA"/>
</dbReference>
<sequence>MYNCHSRKSNKEYWRCHNYSKKKHEQRCRSRCVLENGKLKCITGGPHNHVPHTEKIDKIVQRNRLAIASSERKLARAQIITQLPLHQQQQQALMVSDAGTLELMEQDLMHAPLMLIHD</sequence>
<name>A0A3B0K1N2_DROGU</name>
<evidence type="ECO:0000256" key="2">
    <source>
        <dbReference type="ARBA" id="ARBA00022771"/>
    </source>
</evidence>
<keyword evidence="2" id="KW-0863">Zinc-finger</keyword>
<proteinExistence type="predicted"/>
<evidence type="ECO:0000256" key="1">
    <source>
        <dbReference type="ARBA" id="ARBA00022723"/>
    </source>
</evidence>
<keyword evidence="6" id="KW-1185">Reference proteome</keyword>
<protein>
    <recommendedName>
        <fullName evidence="4">FLYWCH-type domain-containing protein</fullName>
    </recommendedName>
</protein>
<dbReference type="GO" id="GO:0008270">
    <property type="term" value="F:zinc ion binding"/>
    <property type="evidence" value="ECO:0007669"/>
    <property type="project" value="UniProtKB-KW"/>
</dbReference>
<organism evidence="5 6">
    <name type="scientific">Drosophila guanche</name>
    <name type="common">Fruit fly</name>
    <dbReference type="NCBI Taxonomy" id="7266"/>
    <lineage>
        <taxon>Eukaryota</taxon>
        <taxon>Metazoa</taxon>
        <taxon>Ecdysozoa</taxon>
        <taxon>Arthropoda</taxon>
        <taxon>Hexapoda</taxon>
        <taxon>Insecta</taxon>
        <taxon>Pterygota</taxon>
        <taxon>Neoptera</taxon>
        <taxon>Endopterygota</taxon>
        <taxon>Diptera</taxon>
        <taxon>Brachycera</taxon>
        <taxon>Muscomorpha</taxon>
        <taxon>Ephydroidea</taxon>
        <taxon>Drosophilidae</taxon>
        <taxon>Drosophila</taxon>
        <taxon>Sophophora</taxon>
    </lineage>
</organism>
<dbReference type="OMA" id="YIIANYL"/>
<accession>A0A3B0K1N2</accession>
<dbReference type="Proteomes" id="UP000268350">
    <property type="component" value="Unassembled WGS sequence"/>
</dbReference>
<reference evidence="6" key="1">
    <citation type="submission" date="2018-01" db="EMBL/GenBank/DDBJ databases">
        <authorList>
            <person name="Alioto T."/>
            <person name="Alioto T."/>
        </authorList>
    </citation>
    <scope>NUCLEOTIDE SEQUENCE [LARGE SCALE GENOMIC DNA]</scope>
</reference>
<keyword evidence="3" id="KW-0862">Zinc</keyword>